<dbReference type="InterPro" id="IPR003604">
    <property type="entry name" value="Matrin/U1-like-C_Znf_C2H2"/>
</dbReference>
<sequence length="204" mass="21540">MPKYYCDYCDIFLTHDSPSVRKAHNAGWKHRMHVQNYYSGLDQDHVQQIVDKLTAAYAGLPGAPDFNTMAPMGGPFAMNGPPGMRPPFMGRPGPPFGPPFRPGFPGGPGMPPPGFPPGGPPPFGRPGPFPLQPPGGFPRPPPGMFPHPPPFGVPPGGPGGPPPGWAPPGPGGPHHGPGSEPNGLNKRPYEGESDEMVKRVKAEM</sequence>
<dbReference type="OMA" id="QMRPPLM"/>
<dbReference type="PIRSF" id="PIRSF037969">
    <property type="entry name" value="U1_snRNP-C"/>
    <property type="match status" value="1"/>
</dbReference>
<dbReference type="InterPro" id="IPR036236">
    <property type="entry name" value="Znf_C2H2_sf"/>
</dbReference>
<dbReference type="GO" id="GO:0000243">
    <property type="term" value="C:commitment complex"/>
    <property type="evidence" value="ECO:0007669"/>
    <property type="project" value="UniProtKB-UniRule"/>
</dbReference>
<comment type="subcellular location">
    <subcellularLocation>
        <location evidence="1 8">Nucleus</location>
    </subcellularLocation>
</comment>
<dbReference type="AlphaFoldDB" id="A0A0L0H9M7"/>
<feature type="region of interest" description="Disordered" evidence="9">
    <location>
        <begin position="90"/>
        <end position="204"/>
    </location>
</feature>
<name>A0A0L0H9M7_SPIPD</name>
<feature type="compositionally biased region" description="Basic and acidic residues" evidence="9">
    <location>
        <begin position="187"/>
        <end position="204"/>
    </location>
</feature>
<gene>
    <name evidence="11" type="ORF">SPPG_06888</name>
</gene>
<evidence type="ECO:0000256" key="3">
    <source>
        <dbReference type="ARBA" id="ARBA00022771"/>
    </source>
</evidence>
<evidence type="ECO:0000256" key="8">
    <source>
        <dbReference type="HAMAP-Rule" id="MF_03153"/>
    </source>
</evidence>
<dbReference type="HAMAP" id="MF_03153">
    <property type="entry name" value="U1_C"/>
    <property type="match status" value="1"/>
</dbReference>
<proteinExistence type="inferred from homology"/>
<keyword evidence="12" id="KW-1185">Reference proteome</keyword>
<reference evidence="11 12" key="1">
    <citation type="submission" date="2009-08" db="EMBL/GenBank/DDBJ databases">
        <title>The Genome Sequence of Spizellomyces punctatus strain DAOM BR117.</title>
        <authorList>
            <consortium name="The Broad Institute Genome Sequencing Platform"/>
            <person name="Russ C."/>
            <person name="Cuomo C."/>
            <person name="Shea T."/>
            <person name="Young S.K."/>
            <person name="Zeng Q."/>
            <person name="Koehrsen M."/>
            <person name="Haas B."/>
            <person name="Borodovsky M."/>
            <person name="Guigo R."/>
            <person name="Alvarado L."/>
            <person name="Berlin A."/>
            <person name="Bochicchio J."/>
            <person name="Borenstein D."/>
            <person name="Chapman S."/>
            <person name="Chen Z."/>
            <person name="Engels R."/>
            <person name="Freedman E."/>
            <person name="Gellesch M."/>
            <person name="Goldberg J."/>
            <person name="Griggs A."/>
            <person name="Gujja S."/>
            <person name="Heiman D."/>
            <person name="Hepburn T."/>
            <person name="Howarth C."/>
            <person name="Jen D."/>
            <person name="Larson L."/>
            <person name="Lewis B."/>
            <person name="Mehta T."/>
            <person name="Park D."/>
            <person name="Pearson M."/>
            <person name="Roberts A."/>
            <person name="Saif S."/>
            <person name="Shenoy N."/>
            <person name="Sisk P."/>
            <person name="Stolte C."/>
            <person name="Sykes S."/>
            <person name="Thomson T."/>
            <person name="Walk T."/>
            <person name="White J."/>
            <person name="Yandava C."/>
            <person name="Burger G."/>
            <person name="Gray M.W."/>
            <person name="Holland P.W.H."/>
            <person name="King N."/>
            <person name="Lang F.B.F."/>
            <person name="Roger A.J."/>
            <person name="Ruiz-Trillo I."/>
            <person name="Lander E."/>
            <person name="Nusbaum C."/>
        </authorList>
    </citation>
    <scope>NUCLEOTIDE SEQUENCE [LARGE SCALE GENOMIC DNA]</scope>
    <source>
        <strain evidence="11 12">DAOM BR117</strain>
    </source>
</reference>
<evidence type="ECO:0000256" key="6">
    <source>
        <dbReference type="ARBA" id="ARBA00023242"/>
    </source>
</evidence>
<evidence type="ECO:0000256" key="4">
    <source>
        <dbReference type="ARBA" id="ARBA00022833"/>
    </source>
</evidence>
<protein>
    <recommendedName>
        <fullName evidence="8">U1 small nuclear ribonucleoprotein C</fullName>
        <shortName evidence="8">U1 snRNP C</shortName>
        <shortName evidence="8">U1-C</shortName>
        <shortName evidence="8">U1C</shortName>
    </recommendedName>
</protein>
<keyword evidence="5 8" id="KW-0694">RNA-binding</keyword>
<keyword evidence="7 8" id="KW-0687">Ribonucleoprotein</keyword>
<dbReference type="GeneID" id="27690157"/>
<evidence type="ECO:0000259" key="10">
    <source>
        <dbReference type="PROSITE" id="PS50171"/>
    </source>
</evidence>
<accession>A0A0L0H9M7</accession>
<dbReference type="Pfam" id="PF06220">
    <property type="entry name" value="zf-U1"/>
    <property type="match status" value="1"/>
</dbReference>
<dbReference type="PANTHER" id="PTHR31148:SF1">
    <property type="entry name" value="U1 SMALL NUCLEAR RIBONUCLEOPROTEIN C"/>
    <property type="match status" value="1"/>
</dbReference>
<dbReference type="InterPro" id="IPR013085">
    <property type="entry name" value="U1-CZ_Znf_C2H2"/>
</dbReference>
<feature type="domain" description="Matrin-type" evidence="10">
    <location>
        <begin position="4"/>
        <end position="36"/>
    </location>
</feature>
<evidence type="ECO:0000256" key="1">
    <source>
        <dbReference type="ARBA" id="ARBA00004123"/>
    </source>
</evidence>
<dbReference type="Gene3D" id="3.30.160.60">
    <property type="entry name" value="Classic Zinc Finger"/>
    <property type="match status" value="1"/>
</dbReference>
<comment type="subunit">
    <text evidence="8">U1 snRNP is composed of the 7 core Sm proteins B/B', D1, D2, D3, E, F and G that assemble in a heptameric protein ring on the Sm site of the small nuclear RNA to form the core snRNP, and at least 3 U1 snRNP-specific proteins U1-70K, U1-A and U1-C. U1-C interacts with U1 snRNA and the 5' splice-site region of the pre-mRNA.</text>
</comment>
<dbReference type="GO" id="GO:0005685">
    <property type="term" value="C:U1 snRNP"/>
    <property type="evidence" value="ECO:0007669"/>
    <property type="project" value="UniProtKB-UniRule"/>
</dbReference>
<dbReference type="GO" id="GO:0030619">
    <property type="term" value="F:U1 snRNA binding"/>
    <property type="evidence" value="ECO:0007669"/>
    <property type="project" value="UniProtKB-UniRule"/>
</dbReference>
<dbReference type="GO" id="GO:0003729">
    <property type="term" value="F:mRNA binding"/>
    <property type="evidence" value="ECO:0007669"/>
    <property type="project" value="UniProtKB-UniRule"/>
</dbReference>
<evidence type="ECO:0000256" key="7">
    <source>
        <dbReference type="ARBA" id="ARBA00023274"/>
    </source>
</evidence>
<keyword evidence="6 8" id="KW-0539">Nucleus</keyword>
<dbReference type="eggNOG" id="KOG3454">
    <property type="taxonomic scope" value="Eukaryota"/>
</dbReference>
<evidence type="ECO:0000256" key="2">
    <source>
        <dbReference type="ARBA" id="ARBA00022723"/>
    </source>
</evidence>
<keyword evidence="2 8" id="KW-0479">Metal-binding</keyword>
<dbReference type="InParanoid" id="A0A0L0H9M7"/>
<evidence type="ECO:0000313" key="12">
    <source>
        <dbReference type="Proteomes" id="UP000053201"/>
    </source>
</evidence>
<dbReference type="STRING" id="645134.A0A0L0H9M7"/>
<comment type="function">
    <text evidence="8">Component of the spliceosomal U1 snRNP, which is essential for recognition of the pre-mRNA 5' splice-site and the subsequent assembly of the spliceosome. U1-C is directly involved in initial 5' splice-site recognition for both constitutive and regulated alternative splicing. The interaction with the 5' splice-site seems to precede base-pairing between the pre-mRNA and the U1 snRNA. Stimulates commitment or early (E) complex formation by stabilizing the base pairing of the 5' end of the U1 snRNA and the 5' splice-site region.</text>
</comment>
<dbReference type="VEuPathDB" id="FungiDB:SPPG_06888"/>
<keyword evidence="3 8" id="KW-0863">Zinc-finger</keyword>
<dbReference type="PANTHER" id="PTHR31148">
    <property type="entry name" value="U1 SMALL NUCLEAR RIBONUCLEOPROTEIN C"/>
    <property type="match status" value="1"/>
</dbReference>
<organism evidence="11 12">
    <name type="scientific">Spizellomyces punctatus (strain DAOM BR117)</name>
    <dbReference type="NCBI Taxonomy" id="645134"/>
    <lineage>
        <taxon>Eukaryota</taxon>
        <taxon>Fungi</taxon>
        <taxon>Fungi incertae sedis</taxon>
        <taxon>Chytridiomycota</taxon>
        <taxon>Chytridiomycota incertae sedis</taxon>
        <taxon>Chytridiomycetes</taxon>
        <taxon>Spizellomycetales</taxon>
        <taxon>Spizellomycetaceae</taxon>
        <taxon>Spizellomyces</taxon>
    </lineage>
</organism>
<dbReference type="SUPFAM" id="SSF57667">
    <property type="entry name" value="beta-beta-alpha zinc fingers"/>
    <property type="match status" value="1"/>
</dbReference>
<dbReference type="GO" id="GO:0000395">
    <property type="term" value="P:mRNA 5'-splice site recognition"/>
    <property type="evidence" value="ECO:0007669"/>
    <property type="project" value="UniProtKB-UniRule"/>
</dbReference>
<dbReference type="SMART" id="SM00451">
    <property type="entry name" value="ZnF_U1"/>
    <property type="match status" value="1"/>
</dbReference>
<evidence type="ECO:0000256" key="9">
    <source>
        <dbReference type="SAM" id="MobiDB-lite"/>
    </source>
</evidence>
<dbReference type="InterPro" id="IPR017340">
    <property type="entry name" value="U1_snRNP-C"/>
</dbReference>
<comment type="similarity">
    <text evidence="8">Belongs to the U1 small nuclear ribonucleoprotein C family.</text>
</comment>
<dbReference type="Proteomes" id="UP000053201">
    <property type="component" value="Unassembled WGS sequence"/>
</dbReference>
<dbReference type="GO" id="GO:0000387">
    <property type="term" value="P:spliceosomal snRNP assembly"/>
    <property type="evidence" value="ECO:0007669"/>
    <property type="project" value="UniProtKB-UniRule"/>
</dbReference>
<feature type="compositionally biased region" description="Pro residues" evidence="9">
    <location>
        <begin position="108"/>
        <end position="171"/>
    </location>
</feature>
<dbReference type="OrthoDB" id="76567at2759"/>
<feature type="compositionally biased region" description="Pro residues" evidence="9">
    <location>
        <begin position="92"/>
        <end position="102"/>
    </location>
</feature>
<evidence type="ECO:0000256" key="5">
    <source>
        <dbReference type="ARBA" id="ARBA00022884"/>
    </source>
</evidence>
<dbReference type="InterPro" id="IPR000690">
    <property type="entry name" value="Matrin/U1-C_Znf_C2H2"/>
</dbReference>
<dbReference type="GO" id="GO:0008270">
    <property type="term" value="F:zinc ion binding"/>
    <property type="evidence" value="ECO:0007669"/>
    <property type="project" value="UniProtKB-UniRule"/>
</dbReference>
<dbReference type="GO" id="GO:0030627">
    <property type="term" value="F:pre-mRNA 5'-splice site binding"/>
    <property type="evidence" value="ECO:0007669"/>
    <property type="project" value="InterPro"/>
</dbReference>
<dbReference type="RefSeq" id="XP_016605937.1">
    <property type="nucleotide sequence ID" value="XM_016755081.1"/>
</dbReference>
<dbReference type="PROSITE" id="PS50171">
    <property type="entry name" value="ZF_MATRIN"/>
    <property type="match status" value="1"/>
</dbReference>
<dbReference type="EMBL" id="KQ257462">
    <property type="protein sequence ID" value="KNC97897.1"/>
    <property type="molecule type" value="Genomic_DNA"/>
</dbReference>
<keyword evidence="4 8" id="KW-0862">Zinc</keyword>
<dbReference type="GO" id="GO:0071004">
    <property type="term" value="C:U2-type prespliceosome"/>
    <property type="evidence" value="ECO:0007669"/>
    <property type="project" value="UniProtKB-UniRule"/>
</dbReference>
<evidence type="ECO:0000313" key="11">
    <source>
        <dbReference type="EMBL" id="KNC97897.1"/>
    </source>
</evidence>